<evidence type="ECO:0000313" key="2">
    <source>
        <dbReference type="EMBL" id="KHJ96666.1"/>
    </source>
</evidence>
<sequence length="144" mass="15980">MRVIATANVKEGGHTVARLSLPEDLTECNIDTSKWSIDKSYLHPGTYYHLAAGSPKNTLQKSEDNHGKSVSACICFRFNCQCGESSIVYLNVDQFFAVGTSTVRQEAATDKCFDLMSNHSEHMELTHEKPKNNGSQLALRKQAK</sequence>
<dbReference type="AlphaFoldDB" id="A0A0B1TKS4"/>
<proteinExistence type="predicted"/>
<protein>
    <submittedName>
        <fullName evidence="2">Uncharacterized protein</fullName>
    </submittedName>
</protein>
<evidence type="ECO:0000313" key="3">
    <source>
        <dbReference type="Proteomes" id="UP000053660"/>
    </source>
</evidence>
<dbReference type="EMBL" id="KN549613">
    <property type="protein sequence ID" value="KHJ96666.1"/>
    <property type="molecule type" value="Genomic_DNA"/>
</dbReference>
<organism evidence="2 3">
    <name type="scientific">Oesophagostomum dentatum</name>
    <name type="common">Nodular worm</name>
    <dbReference type="NCBI Taxonomy" id="61180"/>
    <lineage>
        <taxon>Eukaryota</taxon>
        <taxon>Metazoa</taxon>
        <taxon>Ecdysozoa</taxon>
        <taxon>Nematoda</taxon>
        <taxon>Chromadorea</taxon>
        <taxon>Rhabditida</taxon>
        <taxon>Rhabditina</taxon>
        <taxon>Rhabditomorpha</taxon>
        <taxon>Strongyloidea</taxon>
        <taxon>Strongylidae</taxon>
        <taxon>Oesophagostomum</taxon>
    </lineage>
</organism>
<dbReference type="Proteomes" id="UP000053660">
    <property type="component" value="Unassembled WGS sequence"/>
</dbReference>
<reference evidence="2 3" key="1">
    <citation type="submission" date="2014-03" db="EMBL/GenBank/DDBJ databases">
        <title>Draft genome of the hookworm Oesophagostomum dentatum.</title>
        <authorList>
            <person name="Mitreva M."/>
        </authorList>
    </citation>
    <scope>NUCLEOTIDE SEQUENCE [LARGE SCALE GENOMIC DNA]</scope>
    <source>
        <strain evidence="2 3">OD-Hann</strain>
    </source>
</reference>
<name>A0A0B1TKS4_OESDE</name>
<feature type="region of interest" description="Disordered" evidence="1">
    <location>
        <begin position="123"/>
        <end position="144"/>
    </location>
</feature>
<evidence type="ECO:0000256" key="1">
    <source>
        <dbReference type="SAM" id="MobiDB-lite"/>
    </source>
</evidence>
<keyword evidence="3" id="KW-1185">Reference proteome</keyword>
<accession>A0A0B1TKS4</accession>
<gene>
    <name evidence="2" type="ORF">OESDEN_03371</name>
</gene>